<reference evidence="1" key="1">
    <citation type="submission" date="2016-05" db="EMBL/GenBank/DDBJ databases">
        <authorList>
            <person name="Lavstsen T."/>
            <person name="Jespersen J.S."/>
        </authorList>
    </citation>
    <scope>NUCLEOTIDE SEQUENCE</scope>
    <source>
        <tissue evidence="1">Brain</tissue>
    </source>
</reference>
<feature type="non-terminal residue" evidence="1">
    <location>
        <position position="1"/>
    </location>
</feature>
<proteinExistence type="predicted"/>
<organism evidence="1">
    <name type="scientific">Nothobranchius kadleci</name>
    <name type="common">African annual killifish</name>
    <dbReference type="NCBI Taxonomy" id="1051664"/>
    <lineage>
        <taxon>Eukaryota</taxon>
        <taxon>Metazoa</taxon>
        <taxon>Chordata</taxon>
        <taxon>Craniata</taxon>
        <taxon>Vertebrata</taxon>
        <taxon>Euteleostomi</taxon>
        <taxon>Actinopterygii</taxon>
        <taxon>Neopterygii</taxon>
        <taxon>Teleostei</taxon>
        <taxon>Neoteleostei</taxon>
        <taxon>Acanthomorphata</taxon>
        <taxon>Ovalentaria</taxon>
        <taxon>Atherinomorphae</taxon>
        <taxon>Cyprinodontiformes</taxon>
        <taxon>Nothobranchiidae</taxon>
        <taxon>Nothobranchius</taxon>
    </lineage>
</organism>
<accession>A0A1A8EEA1</accession>
<protein>
    <submittedName>
        <fullName evidence="1">Uncharacterized protein</fullName>
    </submittedName>
</protein>
<sequence length="93" mass="10378">RRKSRWADSSHQSEASLNGRCEFEPTHQSAVGVLVVVGLKQTTSGRGLKTVRLHPEKRQALLMWTLSMLSRPCGADASADVPFVYFTTFLFIL</sequence>
<reference evidence="1" key="2">
    <citation type="submission" date="2016-06" db="EMBL/GenBank/DDBJ databases">
        <title>The genome of a short-lived fish provides insights into sex chromosome evolution and the genetic control of aging.</title>
        <authorList>
            <person name="Reichwald K."/>
            <person name="Felder M."/>
            <person name="Petzold A."/>
            <person name="Koch P."/>
            <person name="Groth M."/>
            <person name="Platzer M."/>
        </authorList>
    </citation>
    <scope>NUCLEOTIDE SEQUENCE</scope>
    <source>
        <tissue evidence="1">Brain</tissue>
    </source>
</reference>
<dbReference type="EMBL" id="HAEA01016017">
    <property type="protein sequence ID" value="SBQ44498.1"/>
    <property type="molecule type" value="Transcribed_RNA"/>
</dbReference>
<dbReference type="AlphaFoldDB" id="A0A1A8EEA1"/>
<name>A0A1A8EEA1_NOTKA</name>
<feature type="non-terminal residue" evidence="1">
    <location>
        <position position="93"/>
    </location>
</feature>
<gene>
    <name evidence="1" type="primary">Nfu_g_1_013916</name>
</gene>
<evidence type="ECO:0000313" key="1">
    <source>
        <dbReference type="EMBL" id="SBQ44498.1"/>
    </source>
</evidence>